<feature type="region of interest" description="Disordered" evidence="1">
    <location>
        <begin position="1"/>
        <end position="26"/>
    </location>
</feature>
<feature type="compositionally biased region" description="Polar residues" evidence="1">
    <location>
        <begin position="64"/>
        <end position="96"/>
    </location>
</feature>
<protein>
    <submittedName>
        <fullName evidence="3">Uncharacterized protein</fullName>
    </submittedName>
</protein>
<evidence type="ECO:0000313" key="3">
    <source>
        <dbReference type="EMBL" id="MBL1099338.1"/>
    </source>
</evidence>
<evidence type="ECO:0000256" key="1">
    <source>
        <dbReference type="SAM" id="MobiDB-lite"/>
    </source>
</evidence>
<feature type="region of interest" description="Disordered" evidence="1">
    <location>
        <begin position="64"/>
        <end position="108"/>
    </location>
</feature>
<keyword evidence="2" id="KW-0472">Membrane</keyword>
<dbReference type="EMBL" id="JAERRF010000013">
    <property type="protein sequence ID" value="MBL1099338.1"/>
    <property type="molecule type" value="Genomic_DNA"/>
</dbReference>
<feature type="transmembrane region" description="Helical" evidence="2">
    <location>
        <begin position="39"/>
        <end position="60"/>
    </location>
</feature>
<gene>
    <name evidence="3" type="ORF">JK363_22255</name>
</gene>
<organism evidence="3 4">
    <name type="scientific">Streptomyces coffeae</name>
    <dbReference type="NCBI Taxonomy" id="621382"/>
    <lineage>
        <taxon>Bacteria</taxon>
        <taxon>Bacillati</taxon>
        <taxon>Actinomycetota</taxon>
        <taxon>Actinomycetes</taxon>
        <taxon>Kitasatosporales</taxon>
        <taxon>Streptomycetaceae</taxon>
        <taxon>Streptomyces</taxon>
    </lineage>
</organism>
<evidence type="ECO:0000256" key="2">
    <source>
        <dbReference type="SAM" id="Phobius"/>
    </source>
</evidence>
<name>A0ABS1NH27_9ACTN</name>
<comment type="caution">
    <text evidence="3">The sequence shown here is derived from an EMBL/GenBank/DDBJ whole genome shotgun (WGS) entry which is preliminary data.</text>
</comment>
<dbReference type="Proteomes" id="UP000634229">
    <property type="component" value="Unassembled WGS sequence"/>
</dbReference>
<keyword evidence="2" id="KW-0812">Transmembrane</keyword>
<dbReference type="RefSeq" id="WP_201876761.1">
    <property type="nucleotide sequence ID" value="NZ_JAERRF010000013.1"/>
</dbReference>
<accession>A0ABS1NH27</accession>
<evidence type="ECO:0000313" key="4">
    <source>
        <dbReference type="Proteomes" id="UP000634229"/>
    </source>
</evidence>
<keyword evidence="4" id="KW-1185">Reference proteome</keyword>
<keyword evidence="2" id="KW-1133">Transmembrane helix</keyword>
<reference evidence="3 4" key="1">
    <citation type="submission" date="2021-01" db="EMBL/GenBank/DDBJ databases">
        <title>WGS of actinomycetes isolated from Thailand.</title>
        <authorList>
            <person name="Thawai C."/>
        </authorList>
    </citation>
    <scope>NUCLEOTIDE SEQUENCE [LARGE SCALE GENOMIC DNA]</scope>
    <source>
        <strain evidence="3 4">CA1R205</strain>
    </source>
</reference>
<sequence length="282" mass="28220">MSFGQGGPYGPGGGAPQPPTPDWNALADDTAARGRRRTWLLAGGGLLATGAVAAIVAIAVTSGDNKGSGSNASASRLPTPQDLPSGSSTPEPTFSNVAPPAPPKPLDIISSAKRDKAPLSAGTLFPEKKAVTQGRGYTKAATSTASNCASVAQGGLAPALSGNGCRKLFRATYSRNGVAVTVGVAVFDTKAAAEKAKKQAEGGVAALTGGGVNFCHGPVCRRSTNAIGRYAYFTISGYTSGKSVTTSDTKALGAGRDLADYAFRRILARGNTQASAAASATD</sequence>
<feature type="compositionally biased region" description="Gly residues" evidence="1">
    <location>
        <begin position="1"/>
        <end position="15"/>
    </location>
</feature>
<proteinExistence type="predicted"/>